<feature type="domain" description="Cupin type-2" evidence="2">
    <location>
        <begin position="53"/>
        <end position="119"/>
    </location>
</feature>
<dbReference type="GO" id="GO:0046872">
    <property type="term" value="F:metal ion binding"/>
    <property type="evidence" value="ECO:0007669"/>
    <property type="project" value="UniProtKB-KW"/>
</dbReference>
<dbReference type="SUPFAM" id="SSF51182">
    <property type="entry name" value="RmlC-like cupins"/>
    <property type="match status" value="1"/>
</dbReference>
<dbReference type="InterPro" id="IPR011051">
    <property type="entry name" value="RmlC_Cupin_sf"/>
</dbReference>
<dbReference type="Gene3D" id="2.60.120.10">
    <property type="entry name" value="Jelly Rolls"/>
    <property type="match status" value="1"/>
</dbReference>
<protein>
    <recommendedName>
        <fullName evidence="2">Cupin type-2 domain-containing protein</fullName>
    </recommendedName>
</protein>
<evidence type="ECO:0000259" key="2">
    <source>
        <dbReference type="Pfam" id="PF07883"/>
    </source>
</evidence>
<accession>A0A1L1PNX2</accession>
<proteinExistence type="predicted"/>
<dbReference type="PANTHER" id="PTHR35848">
    <property type="entry name" value="OXALATE-BINDING PROTEIN"/>
    <property type="match status" value="1"/>
</dbReference>
<dbReference type="EMBL" id="CCAE010000042">
    <property type="protein sequence ID" value="CDN89429.1"/>
    <property type="molecule type" value="Genomic_DNA"/>
</dbReference>
<organism evidence="3 4">
    <name type="scientific">Hydrogenophaga intermedia</name>
    <dbReference type="NCBI Taxonomy" id="65786"/>
    <lineage>
        <taxon>Bacteria</taxon>
        <taxon>Pseudomonadati</taxon>
        <taxon>Pseudomonadota</taxon>
        <taxon>Betaproteobacteria</taxon>
        <taxon>Burkholderiales</taxon>
        <taxon>Comamonadaceae</taxon>
        <taxon>Hydrogenophaga</taxon>
    </lineage>
</organism>
<keyword evidence="1" id="KW-0479">Metal-binding</keyword>
<evidence type="ECO:0000313" key="3">
    <source>
        <dbReference type="EMBL" id="CDN89429.1"/>
    </source>
</evidence>
<gene>
    <name evidence="3" type="ORF">BN948_03866</name>
</gene>
<reference evidence="4" key="1">
    <citation type="submission" date="2014-11" db="EMBL/GenBank/DDBJ databases">
        <title>Draft genome sequence of Hydrogenophaga intermedia S1.</title>
        <authorList>
            <person name="Gan H.M."/>
            <person name="Chew T.H."/>
            <person name="Stolz A."/>
        </authorList>
    </citation>
    <scope>NUCLEOTIDE SEQUENCE [LARGE SCALE GENOMIC DNA]</scope>
    <source>
        <strain evidence="4">S1</strain>
    </source>
</reference>
<dbReference type="AlphaFoldDB" id="A0A1L1PNX2"/>
<sequence length="130" mass="14575">MSDTPRPPGQALVEKMANLLWKEYPGHFGGALSKELAGPDTTGSRRLDFRISRYAPMAYVQEHVHKVQEQVYYVLEGEGVLTLDEARHLMRPHDFVYVPPGIRHSFHNTGTAGLVFLVITTPASDDEETL</sequence>
<dbReference type="InterPro" id="IPR014710">
    <property type="entry name" value="RmlC-like_jellyroll"/>
</dbReference>
<evidence type="ECO:0000313" key="4">
    <source>
        <dbReference type="Proteomes" id="UP000028878"/>
    </source>
</evidence>
<dbReference type="Proteomes" id="UP000028878">
    <property type="component" value="Unassembled WGS sequence"/>
</dbReference>
<dbReference type="InterPro" id="IPR051610">
    <property type="entry name" value="GPI/OXD"/>
</dbReference>
<dbReference type="RefSeq" id="WP_009514975.1">
    <property type="nucleotide sequence ID" value="NZ_CCAE010000042.1"/>
</dbReference>
<dbReference type="PANTHER" id="PTHR35848:SF6">
    <property type="entry name" value="CUPIN TYPE-2 DOMAIN-CONTAINING PROTEIN"/>
    <property type="match status" value="1"/>
</dbReference>
<name>A0A1L1PNX2_HYDIT</name>
<evidence type="ECO:0000256" key="1">
    <source>
        <dbReference type="ARBA" id="ARBA00022723"/>
    </source>
</evidence>
<keyword evidence="4" id="KW-1185">Reference proteome</keyword>
<dbReference type="InterPro" id="IPR013096">
    <property type="entry name" value="Cupin_2"/>
</dbReference>
<dbReference type="Pfam" id="PF07883">
    <property type="entry name" value="Cupin_2"/>
    <property type="match status" value="1"/>
</dbReference>